<evidence type="ECO:0000313" key="3">
    <source>
        <dbReference type="Proteomes" id="UP000762703"/>
    </source>
</evidence>
<evidence type="ECO:0000256" key="1">
    <source>
        <dbReference type="SAM" id="Coils"/>
    </source>
</evidence>
<feature type="coiled-coil region" evidence="1">
    <location>
        <begin position="29"/>
        <end position="63"/>
    </location>
</feature>
<comment type="caution">
    <text evidence="2">The sequence shown here is derived from an EMBL/GenBank/DDBJ whole genome shotgun (WGS) entry which is preliminary data.</text>
</comment>
<gene>
    <name evidence="2" type="ORF">E7Z73_09240</name>
</gene>
<reference evidence="2" key="1">
    <citation type="submission" date="2019-04" db="EMBL/GenBank/DDBJ databases">
        <title>Evolution of Biomass-Degrading Anaerobic Consortia Revealed by Metagenomics.</title>
        <authorList>
            <person name="Peng X."/>
        </authorList>
    </citation>
    <scope>NUCLEOTIDE SEQUENCE</scope>
    <source>
        <strain evidence="2">SIG12</strain>
    </source>
</reference>
<dbReference type="AlphaFoldDB" id="A0A8T3VDT3"/>
<dbReference type="EMBL" id="SUTE01000075">
    <property type="protein sequence ID" value="MBE6505897.1"/>
    <property type="molecule type" value="Genomic_DNA"/>
</dbReference>
<evidence type="ECO:0000313" key="2">
    <source>
        <dbReference type="EMBL" id="MBE6505897.1"/>
    </source>
</evidence>
<organism evidence="2 3">
    <name type="scientific">Methanobrevibacter millerae</name>
    <dbReference type="NCBI Taxonomy" id="230361"/>
    <lineage>
        <taxon>Archaea</taxon>
        <taxon>Methanobacteriati</taxon>
        <taxon>Methanobacteriota</taxon>
        <taxon>Methanomada group</taxon>
        <taxon>Methanobacteria</taxon>
        <taxon>Methanobacteriales</taxon>
        <taxon>Methanobacteriaceae</taxon>
        <taxon>Methanobrevibacter</taxon>
    </lineage>
</organism>
<keyword evidence="1" id="KW-0175">Coiled coil</keyword>
<dbReference type="Proteomes" id="UP000762703">
    <property type="component" value="Unassembled WGS sequence"/>
</dbReference>
<protein>
    <submittedName>
        <fullName evidence="2">Uncharacterized protein</fullName>
    </submittedName>
</protein>
<dbReference type="RefSeq" id="WP_303737550.1">
    <property type="nucleotide sequence ID" value="NZ_SUTE01000075.1"/>
</dbReference>
<sequence length="84" mass="10058">MAKKEEKFDVDKEIERLSKNTRANIFKSERSYESRISKLENEIDKAIKSKEKLFDENNVLKEKHLTTDYTDSSIETYRKKLNKL</sequence>
<accession>A0A8T3VDT3</accession>
<name>A0A8T3VDT3_9EURY</name>
<proteinExistence type="predicted"/>